<proteinExistence type="predicted"/>
<evidence type="ECO:0000256" key="1">
    <source>
        <dbReference type="ARBA" id="ARBA00004651"/>
    </source>
</evidence>
<dbReference type="EMBL" id="BAAAZO010000011">
    <property type="protein sequence ID" value="GAA3632092.1"/>
    <property type="molecule type" value="Genomic_DNA"/>
</dbReference>
<reference evidence="9" key="1">
    <citation type="journal article" date="2019" name="Int. J. Syst. Evol. Microbiol.">
        <title>The Global Catalogue of Microorganisms (GCM) 10K type strain sequencing project: providing services to taxonomists for standard genome sequencing and annotation.</title>
        <authorList>
            <consortium name="The Broad Institute Genomics Platform"/>
            <consortium name="The Broad Institute Genome Sequencing Center for Infectious Disease"/>
            <person name="Wu L."/>
            <person name="Ma J."/>
        </authorList>
    </citation>
    <scope>NUCLEOTIDE SEQUENCE [LARGE SCALE GENOMIC DNA]</scope>
    <source>
        <strain evidence="9">JCM 16902</strain>
    </source>
</reference>
<keyword evidence="4 7" id="KW-1133">Transmembrane helix</keyword>
<evidence type="ECO:0000256" key="5">
    <source>
        <dbReference type="ARBA" id="ARBA00023136"/>
    </source>
</evidence>
<evidence type="ECO:0000256" key="3">
    <source>
        <dbReference type="ARBA" id="ARBA00022692"/>
    </source>
</evidence>
<evidence type="ECO:0000313" key="9">
    <source>
        <dbReference type="Proteomes" id="UP001501074"/>
    </source>
</evidence>
<sequence length="598" mass="65006">MAITGRHVRADEADLEPDLEDAPSNRSRIIWTFADQALSSLANFALSIVVAREVSENDFGSFSLMLVTFTFLIGLGRAMVGDPYVVRFTDADRHTRRRASRQATGAAVSFGVIAGVVCAVASIFLDKQSAAGILGLGIAMPGLMLQETWRSTFFAEGRPRTATINDGVRTVIQFALLGVLLTSDSPSVFLITLAWGAGGLVAALIGILQTRVVPDPFEALAWYRETRDINLKMGADFSLNQGATTLVSYVITGIVGTLAIGAIRAAQSLLGPLNLLFSGISSFGLPVLARTALTGRSLVKQALLLSAGIGGMASVWVLILLVVPTSIGRQFLGDSWGNARDVMLPMGLITVTVGFVLGASLGLKALRRADQMLRVTFIQAPLMLGLGAGLGAVWSAPGAAWGMAIAQVTGFVMCWWIFIRADRMPRDWVDEENEDGPSVAPGGDQPHGRDHTLRHGPHDRQAFWDQDEQDRWTREEPEGIYGGRQAEEPWAPEHQPGYRRNWADPRQNPDRSGDFPASEETVQFRQDWHTGQAAPPPSRGTFDPAEPTVPFIEELPQESPQPGPGYDNRYADDRYPEEQSPRGGRNSWPFPDPEHQGR</sequence>
<feature type="transmembrane region" description="Helical" evidence="7">
    <location>
        <begin position="62"/>
        <end position="80"/>
    </location>
</feature>
<dbReference type="PANTHER" id="PTHR30250">
    <property type="entry name" value="PST FAMILY PREDICTED COLANIC ACID TRANSPORTER"/>
    <property type="match status" value="1"/>
</dbReference>
<evidence type="ECO:0008006" key="10">
    <source>
        <dbReference type="Google" id="ProtNLM"/>
    </source>
</evidence>
<evidence type="ECO:0000256" key="7">
    <source>
        <dbReference type="SAM" id="Phobius"/>
    </source>
</evidence>
<feature type="transmembrane region" description="Helical" evidence="7">
    <location>
        <begin position="375"/>
        <end position="394"/>
    </location>
</feature>
<accession>A0ABP7AH53</accession>
<organism evidence="8 9">
    <name type="scientific">Kineosporia mesophila</name>
    <dbReference type="NCBI Taxonomy" id="566012"/>
    <lineage>
        <taxon>Bacteria</taxon>
        <taxon>Bacillati</taxon>
        <taxon>Actinomycetota</taxon>
        <taxon>Actinomycetes</taxon>
        <taxon>Kineosporiales</taxon>
        <taxon>Kineosporiaceae</taxon>
        <taxon>Kineosporia</taxon>
    </lineage>
</organism>
<feature type="region of interest" description="Disordered" evidence="6">
    <location>
        <begin position="429"/>
        <end position="598"/>
    </location>
</feature>
<feature type="transmembrane region" description="Helical" evidence="7">
    <location>
        <begin position="130"/>
        <end position="146"/>
    </location>
</feature>
<dbReference type="PANTHER" id="PTHR30250:SF26">
    <property type="entry name" value="PSMA PROTEIN"/>
    <property type="match status" value="1"/>
</dbReference>
<dbReference type="CDD" id="cd13126">
    <property type="entry name" value="MATE_like_11"/>
    <property type="match status" value="1"/>
</dbReference>
<dbReference type="Proteomes" id="UP001501074">
    <property type="component" value="Unassembled WGS sequence"/>
</dbReference>
<feature type="compositionally biased region" description="Basic and acidic residues" evidence="6">
    <location>
        <begin position="501"/>
        <end position="513"/>
    </location>
</feature>
<feature type="transmembrane region" description="Helical" evidence="7">
    <location>
        <begin position="343"/>
        <end position="363"/>
    </location>
</feature>
<keyword evidence="2" id="KW-1003">Cell membrane</keyword>
<feature type="compositionally biased region" description="Basic and acidic residues" evidence="6">
    <location>
        <begin position="569"/>
        <end position="580"/>
    </location>
</feature>
<name>A0ABP7AH53_9ACTN</name>
<protein>
    <recommendedName>
        <fullName evidence="10">O-antigen/teichoic acid export membrane protein</fullName>
    </recommendedName>
</protein>
<feature type="transmembrane region" description="Helical" evidence="7">
    <location>
        <begin position="301"/>
        <end position="323"/>
    </location>
</feature>
<evidence type="ECO:0000313" key="8">
    <source>
        <dbReference type="EMBL" id="GAA3632092.1"/>
    </source>
</evidence>
<keyword evidence="3 7" id="KW-0812">Transmembrane</keyword>
<evidence type="ECO:0000256" key="4">
    <source>
        <dbReference type="ARBA" id="ARBA00022989"/>
    </source>
</evidence>
<feature type="transmembrane region" description="Helical" evidence="7">
    <location>
        <begin position="400"/>
        <end position="419"/>
    </location>
</feature>
<gene>
    <name evidence="8" type="ORF">GCM10022223_57770</name>
</gene>
<feature type="compositionally biased region" description="Basic and acidic residues" evidence="6">
    <location>
        <begin position="446"/>
        <end position="462"/>
    </location>
</feature>
<comment type="subcellular location">
    <subcellularLocation>
        <location evidence="1">Cell membrane</location>
        <topology evidence="1">Multi-pass membrane protein</topology>
    </subcellularLocation>
</comment>
<feature type="transmembrane region" description="Helical" evidence="7">
    <location>
        <begin position="103"/>
        <end position="124"/>
    </location>
</feature>
<feature type="transmembrane region" description="Helical" evidence="7">
    <location>
        <begin position="189"/>
        <end position="208"/>
    </location>
</feature>
<dbReference type="RefSeq" id="WP_231483998.1">
    <property type="nucleotide sequence ID" value="NZ_BAAAZO010000011.1"/>
</dbReference>
<keyword evidence="9" id="KW-1185">Reference proteome</keyword>
<feature type="transmembrane region" description="Helical" evidence="7">
    <location>
        <begin position="242"/>
        <end position="263"/>
    </location>
</feature>
<evidence type="ECO:0000256" key="6">
    <source>
        <dbReference type="SAM" id="MobiDB-lite"/>
    </source>
</evidence>
<comment type="caution">
    <text evidence="8">The sequence shown here is derived from an EMBL/GenBank/DDBJ whole genome shotgun (WGS) entry which is preliminary data.</text>
</comment>
<dbReference type="InterPro" id="IPR050833">
    <property type="entry name" value="Poly_Biosynth_Transport"/>
</dbReference>
<feature type="transmembrane region" description="Helical" evidence="7">
    <location>
        <begin position="269"/>
        <end position="289"/>
    </location>
</feature>
<evidence type="ECO:0000256" key="2">
    <source>
        <dbReference type="ARBA" id="ARBA00022475"/>
    </source>
</evidence>
<keyword evidence="5 7" id="KW-0472">Membrane</keyword>